<evidence type="ECO:0000259" key="7">
    <source>
        <dbReference type="Pfam" id="PF02272"/>
    </source>
</evidence>
<comment type="similarity">
    <text evidence="1">Belongs to the RecJ family.</text>
</comment>
<dbReference type="GO" id="GO:0008409">
    <property type="term" value="F:5'-3' exonuclease activity"/>
    <property type="evidence" value="ECO:0007669"/>
    <property type="project" value="InterPro"/>
</dbReference>
<dbReference type="InterPro" id="IPR004610">
    <property type="entry name" value="RecJ"/>
</dbReference>
<feature type="domain" description="DHHA1" evidence="7">
    <location>
        <begin position="366"/>
        <end position="454"/>
    </location>
</feature>
<evidence type="ECO:0000259" key="6">
    <source>
        <dbReference type="Pfam" id="PF01368"/>
    </source>
</evidence>
<dbReference type="Gene3D" id="3.10.310.30">
    <property type="match status" value="1"/>
</dbReference>
<gene>
    <name evidence="9" type="ORF">SAMN04490243_1237</name>
</gene>
<dbReference type="EMBL" id="FOYQ01000001">
    <property type="protein sequence ID" value="SFR37163.1"/>
    <property type="molecule type" value="Genomic_DNA"/>
</dbReference>
<dbReference type="GO" id="GO:0006281">
    <property type="term" value="P:DNA repair"/>
    <property type="evidence" value="ECO:0007669"/>
    <property type="project" value="InterPro"/>
</dbReference>
<sequence length="585" mass="64257">MATLSDAGNIDYRSQTETRWTFKTPPDQASSENLAAALGVSPSIAGLLVQRGITSFEEARLFFRPQWEHLHDPFLMKDMETAVTRIQEALNAGERILVYGDYDVDGTTSVALMTTFLRARDAEVAYYIPDRYKEGYGLSMSGIDFAEDNGFTLIIALDCGIKALEQSAYASAKAIDLIICDHHRPGPELPLADAILNPKREDCKYPYKELCGCGVGFKLIQALQRHMGLPETLLYPYLDLVAVAIGADIVPITGENRILAKLGLEVVNNNPRPGIAALLDDQRAGNLGISDLVFRIAPRINAAGRMEHGELAVDLLIEANPNRARQLAQGIEQLNTERREADGRITDEALAQIQATGAREHTTTVVFNPDWHKGVIGIVASRLMETYYRPTLVFTKSGDKLAASARSVRGFDIYQALEQCSDYLEQFGGHTYAAGLTLHPDQYEGFKAHFETVVSRSISPELLHPEVQIDAVLPLEAISPKLLRILDQFAPFGPGNPRPVFFTAGLRDTGYAQTVGADGNHLKFQVTTESGQPRYGAIGFGQGEALPIVRGAVPFELAYSLEENRWNGRSEIQLKVKGIRNTPAT</sequence>
<dbReference type="PANTHER" id="PTHR30255:SF2">
    <property type="entry name" value="SINGLE-STRANDED-DNA-SPECIFIC EXONUCLEASE RECJ"/>
    <property type="match status" value="1"/>
</dbReference>
<evidence type="ECO:0000256" key="2">
    <source>
        <dbReference type="ARBA" id="ARBA00019841"/>
    </source>
</evidence>
<dbReference type="AlphaFoldDB" id="A0A1I6G4M0"/>
<dbReference type="Pfam" id="PF02272">
    <property type="entry name" value="DHHA1"/>
    <property type="match status" value="1"/>
</dbReference>
<dbReference type="Proteomes" id="UP000199534">
    <property type="component" value="Unassembled WGS sequence"/>
</dbReference>
<dbReference type="GO" id="GO:0006310">
    <property type="term" value="P:DNA recombination"/>
    <property type="evidence" value="ECO:0007669"/>
    <property type="project" value="InterPro"/>
</dbReference>
<dbReference type="SUPFAM" id="SSF64182">
    <property type="entry name" value="DHH phosphoesterases"/>
    <property type="match status" value="1"/>
</dbReference>
<evidence type="ECO:0000256" key="5">
    <source>
        <dbReference type="ARBA" id="ARBA00022839"/>
    </source>
</evidence>
<evidence type="ECO:0000313" key="10">
    <source>
        <dbReference type="Proteomes" id="UP000199534"/>
    </source>
</evidence>
<reference evidence="9 10" key="1">
    <citation type="submission" date="2016-10" db="EMBL/GenBank/DDBJ databases">
        <authorList>
            <person name="de Groot N.N."/>
        </authorList>
    </citation>
    <scope>NUCLEOTIDE SEQUENCE [LARGE SCALE GENOMIC DNA]</scope>
    <source>
        <strain evidence="9 10">DSM 21019</strain>
    </source>
</reference>
<feature type="domain" description="RecJ OB" evidence="8">
    <location>
        <begin position="469"/>
        <end position="577"/>
    </location>
</feature>
<dbReference type="Pfam" id="PF01368">
    <property type="entry name" value="DHH"/>
    <property type="match status" value="1"/>
</dbReference>
<dbReference type="STRING" id="400055.SAMN04490243_1237"/>
<dbReference type="NCBIfam" id="TIGR00644">
    <property type="entry name" value="recJ"/>
    <property type="match status" value="1"/>
</dbReference>
<evidence type="ECO:0000259" key="8">
    <source>
        <dbReference type="Pfam" id="PF17768"/>
    </source>
</evidence>
<accession>A0A1I6G4M0</accession>
<dbReference type="RefSeq" id="WP_092981520.1">
    <property type="nucleotide sequence ID" value="NZ_FOYQ01000001.1"/>
</dbReference>
<dbReference type="OrthoDB" id="9809852at2"/>
<dbReference type="InterPro" id="IPR003156">
    <property type="entry name" value="DHHA1_dom"/>
</dbReference>
<keyword evidence="3" id="KW-0540">Nuclease</keyword>
<dbReference type="PANTHER" id="PTHR30255">
    <property type="entry name" value="SINGLE-STRANDED-DNA-SPECIFIC EXONUCLEASE RECJ"/>
    <property type="match status" value="1"/>
</dbReference>
<proteinExistence type="inferred from homology"/>
<dbReference type="Pfam" id="PF17768">
    <property type="entry name" value="RecJ_OB"/>
    <property type="match status" value="1"/>
</dbReference>
<dbReference type="InterPro" id="IPR041122">
    <property type="entry name" value="RecJ_OB"/>
</dbReference>
<evidence type="ECO:0000256" key="1">
    <source>
        <dbReference type="ARBA" id="ARBA00005915"/>
    </source>
</evidence>
<protein>
    <recommendedName>
        <fullName evidence="2">Single-stranded-DNA-specific exonuclease RecJ</fullName>
    </recommendedName>
</protein>
<dbReference type="GO" id="GO:0003676">
    <property type="term" value="F:nucleic acid binding"/>
    <property type="evidence" value="ECO:0007669"/>
    <property type="project" value="InterPro"/>
</dbReference>
<keyword evidence="4" id="KW-0378">Hydrolase</keyword>
<dbReference type="InterPro" id="IPR001667">
    <property type="entry name" value="DDH_dom"/>
</dbReference>
<feature type="domain" description="DDH" evidence="6">
    <location>
        <begin position="95"/>
        <end position="245"/>
    </location>
</feature>
<evidence type="ECO:0000313" key="9">
    <source>
        <dbReference type="EMBL" id="SFR37163.1"/>
    </source>
</evidence>
<dbReference type="InterPro" id="IPR038763">
    <property type="entry name" value="DHH_sf"/>
</dbReference>
<evidence type="ECO:0000256" key="3">
    <source>
        <dbReference type="ARBA" id="ARBA00022722"/>
    </source>
</evidence>
<dbReference type="Gene3D" id="3.90.1640.30">
    <property type="match status" value="1"/>
</dbReference>
<organism evidence="9 10">
    <name type="scientific">Robiginitalea myxolifaciens</name>
    <dbReference type="NCBI Taxonomy" id="400055"/>
    <lineage>
        <taxon>Bacteria</taxon>
        <taxon>Pseudomonadati</taxon>
        <taxon>Bacteroidota</taxon>
        <taxon>Flavobacteriia</taxon>
        <taxon>Flavobacteriales</taxon>
        <taxon>Flavobacteriaceae</taxon>
        <taxon>Robiginitalea</taxon>
    </lineage>
</organism>
<evidence type="ECO:0000256" key="4">
    <source>
        <dbReference type="ARBA" id="ARBA00022801"/>
    </source>
</evidence>
<name>A0A1I6G4M0_9FLAO</name>
<dbReference type="InterPro" id="IPR051673">
    <property type="entry name" value="SSDNA_exonuclease_RecJ"/>
</dbReference>
<keyword evidence="10" id="KW-1185">Reference proteome</keyword>
<keyword evidence="5 9" id="KW-0269">Exonuclease</keyword>